<keyword evidence="2" id="KW-1185">Reference proteome</keyword>
<dbReference type="InterPro" id="IPR024747">
    <property type="entry name" value="Pyridox_Oxase-rel"/>
</dbReference>
<accession>A0A0M9AII6</accession>
<dbReference type="STRING" id="1705562.AMS69_19275"/>
<dbReference type="InterPro" id="IPR012349">
    <property type="entry name" value="Split_barrel_FMN-bd"/>
</dbReference>
<comment type="caution">
    <text evidence="1">The sequence shown here is derived from an EMBL/GenBank/DDBJ whole genome shotgun (WGS) entry which is preliminary data.</text>
</comment>
<protein>
    <submittedName>
        <fullName evidence="1">Pyridoxamine 5'-phosphate oxidase</fullName>
    </submittedName>
</protein>
<organism evidence="1 2">
    <name type="scientific">Haloarcula rubripromontorii</name>
    <dbReference type="NCBI Taxonomy" id="1705562"/>
    <lineage>
        <taxon>Archaea</taxon>
        <taxon>Methanobacteriati</taxon>
        <taxon>Methanobacteriota</taxon>
        <taxon>Stenosarchaea group</taxon>
        <taxon>Halobacteria</taxon>
        <taxon>Halobacteriales</taxon>
        <taxon>Haloarculaceae</taxon>
        <taxon>Haloarcula</taxon>
    </lineage>
</organism>
<evidence type="ECO:0000313" key="1">
    <source>
        <dbReference type="EMBL" id="KOX91311.1"/>
    </source>
</evidence>
<dbReference type="Pfam" id="PF12900">
    <property type="entry name" value="Pyridox_ox_2"/>
    <property type="match status" value="1"/>
</dbReference>
<dbReference type="SUPFAM" id="SSF50475">
    <property type="entry name" value="FMN-binding split barrel"/>
    <property type="match status" value="1"/>
</dbReference>
<reference evidence="1 2" key="1">
    <citation type="submission" date="2015-08" db="EMBL/GenBank/DDBJ databases">
        <title>Genomes of Isolates from Cabo Rojo, PR.</title>
        <authorList>
            <person name="Sanchez-Nieves R.L."/>
            <person name="Montalvo-Rodriguez R."/>
        </authorList>
    </citation>
    <scope>NUCLEOTIDE SEQUENCE [LARGE SCALE GENOMIC DNA]</scope>
    <source>
        <strain evidence="1 2">SL3</strain>
    </source>
</reference>
<dbReference type="AlphaFoldDB" id="A0A0M9AII6"/>
<dbReference type="PATRIC" id="fig|1705562.3.peg.2"/>
<gene>
    <name evidence="1" type="ORF">AMS69_19275</name>
</gene>
<dbReference type="OrthoDB" id="953at2157"/>
<dbReference type="Gene3D" id="2.30.110.10">
    <property type="entry name" value="Electron Transport, Fmn-binding Protein, Chain A"/>
    <property type="match status" value="1"/>
</dbReference>
<evidence type="ECO:0000313" key="2">
    <source>
        <dbReference type="Proteomes" id="UP000037729"/>
    </source>
</evidence>
<dbReference type="Proteomes" id="UP000037729">
    <property type="component" value="Unassembled WGS sequence"/>
</dbReference>
<proteinExistence type="predicted"/>
<sequence length="159" mass="17689">MTIDQLEAYGLERMDDEEIQEFLATHSTGVLGLPTTDVPYLLPLSYGFDDGACLYFTYLLGESSQKAELTERAGRGRFLVYEIDTAFEWQSVMLAGDINSVPEDEWGEITAMTQNAWRPNTLQTATTSGGVALYEFEITDLAGIKQTGLAPDFRENIEP</sequence>
<dbReference type="RefSeq" id="WP_053969649.1">
    <property type="nucleotide sequence ID" value="NZ_JAWJXX010000002.1"/>
</dbReference>
<name>A0A0M9AII6_9EURY</name>
<dbReference type="EMBL" id="LIUF01000014">
    <property type="protein sequence ID" value="KOX91311.1"/>
    <property type="molecule type" value="Genomic_DNA"/>
</dbReference>